<accession>A0A9P0HB89</accession>
<evidence type="ECO:0000313" key="2">
    <source>
        <dbReference type="EMBL" id="CAH1398767.1"/>
    </source>
</evidence>
<organism evidence="2 3">
    <name type="scientific">Nezara viridula</name>
    <name type="common">Southern green stink bug</name>
    <name type="synonym">Cimex viridulus</name>
    <dbReference type="NCBI Taxonomy" id="85310"/>
    <lineage>
        <taxon>Eukaryota</taxon>
        <taxon>Metazoa</taxon>
        <taxon>Ecdysozoa</taxon>
        <taxon>Arthropoda</taxon>
        <taxon>Hexapoda</taxon>
        <taxon>Insecta</taxon>
        <taxon>Pterygota</taxon>
        <taxon>Neoptera</taxon>
        <taxon>Paraneoptera</taxon>
        <taxon>Hemiptera</taxon>
        <taxon>Heteroptera</taxon>
        <taxon>Panheteroptera</taxon>
        <taxon>Pentatomomorpha</taxon>
        <taxon>Pentatomoidea</taxon>
        <taxon>Pentatomidae</taxon>
        <taxon>Pentatominae</taxon>
        <taxon>Nezara</taxon>
    </lineage>
</organism>
<dbReference type="EMBL" id="OV725080">
    <property type="protein sequence ID" value="CAH1398767.1"/>
    <property type="molecule type" value="Genomic_DNA"/>
</dbReference>
<protein>
    <submittedName>
        <fullName evidence="2">Uncharacterized protein</fullName>
    </submittedName>
</protein>
<evidence type="ECO:0000313" key="3">
    <source>
        <dbReference type="Proteomes" id="UP001152798"/>
    </source>
</evidence>
<dbReference type="AlphaFoldDB" id="A0A9P0HB89"/>
<keyword evidence="3" id="KW-1185">Reference proteome</keyword>
<reference evidence="2" key="1">
    <citation type="submission" date="2022-01" db="EMBL/GenBank/DDBJ databases">
        <authorList>
            <person name="King R."/>
        </authorList>
    </citation>
    <scope>NUCLEOTIDE SEQUENCE</scope>
</reference>
<name>A0A9P0HB89_NEZVI</name>
<proteinExistence type="predicted"/>
<dbReference type="Proteomes" id="UP001152798">
    <property type="component" value="Chromosome 4"/>
</dbReference>
<gene>
    <name evidence="2" type="ORF">NEZAVI_LOCUS8358</name>
</gene>
<feature type="region of interest" description="Disordered" evidence="1">
    <location>
        <begin position="15"/>
        <end position="54"/>
    </location>
</feature>
<sequence length="167" mass="18244">MSSTTTYIMAPAAKAKAYGRRGSAAKTAGEEDDSGTEKGARRHGSYVTGTGPRSPICPPFTVQSYPPSNHPPGWPPRICVLVRGWQRLGCSAGVQEFTRVVEEQESRRSSKRIPNLQDGTAHDTMAVVLTHPEQRQLLSNEAERADIRGGGRGLTYRWQTVLRDLGP</sequence>
<evidence type="ECO:0000256" key="1">
    <source>
        <dbReference type="SAM" id="MobiDB-lite"/>
    </source>
</evidence>